<dbReference type="CDD" id="cd03244">
    <property type="entry name" value="ABCC_MRP_domain2"/>
    <property type="match status" value="1"/>
</dbReference>
<evidence type="ECO:0000256" key="7">
    <source>
        <dbReference type="ARBA" id="ARBA00022840"/>
    </source>
</evidence>
<dbReference type="InterPro" id="IPR003593">
    <property type="entry name" value="AAA+_ATPase"/>
</dbReference>
<protein>
    <submittedName>
        <fullName evidence="12">Canalicular multispecific organic anion transporter 1</fullName>
    </submittedName>
</protein>
<evidence type="ECO:0000256" key="10">
    <source>
        <dbReference type="SAM" id="Phobius"/>
    </source>
</evidence>
<evidence type="ECO:0000256" key="5">
    <source>
        <dbReference type="ARBA" id="ARBA00022737"/>
    </source>
</evidence>
<evidence type="ECO:0000256" key="2">
    <source>
        <dbReference type="ARBA" id="ARBA00009726"/>
    </source>
</evidence>
<sequence length="1069" mass="121323">MSQWEQLALVAIIAELGNKHELDRSKLVKLFFIWQLFALKIFASRYLAGLNNRLQDRLRNSIQVEALWIYLTSRPRKKEFREFNDSIDKIEKGIGRVTGVLGLAIGQTFNLWIFTKRVGWLFPIPIVLTVLKMCMIYAVNNRYTKYERIHKLDSPPKFYQSHSNVASYLRAIKFYAWDRLFKENVKCDYHTRFTMPIFWKVAKNFIDVLGCASSQIISTLTLLLYLNRSSGEFSYADLVLLLNSVNSLSSFTMSLVIGFDQFVRMREGVEFIQGLATPVPKKFIDRCSSCSNSEFAVELEDCRFSWGEGMFALLPISLQIDAGDFVTVVGRIGCGKSSLIRGMCGEMPIVSGNGRINGRVGYVSQKPWIMNATFRENILMGADYDKTLFQLVIKASALVEDVQQFPAGDLTEIGANGINLSGGQKVRLALASGDSDPAEDSILDSVNTKKAAFTIHPELERPVFRLAHFWWFIKQSGYVTVAAVIAIETANALSMHYFESWKLELMSDGNIKTRLSSLRRFLLMNALVEIARFQVRQIEVWIREKYWTERVTKRIQRQFTNSLISMPLPLAERLSTSTIMRIYEDDIEAIADELPRILYDHILFESSMLISIFVRLLYISPKIFILCSLFAIVLALQRQDRSRLAETMRRLNSSITKITPFELKQTIFTNRAYMRIHEVSAIYLEKLFSVLVATTSHEDTYFVVTMALSLKKDIINKVLESTLLTINIWNCLSSGSAAMAVYLNTVGSLLIDIRNCTQNLENALEMLSRNSEKLSRLYIYIEALPHEESSPWHDDPSQSKWLTDGAITFSNYSMRYRPELDIVLKDLCFSIKKSEKVGIVGRTGAGKSSITYALMRMVEADCGSIVIDGVDISGVSLYDLRSQIAIIPQDPVLFEGTIRDNLDPEQKFSDEEVWAALESVHMDDLLSTPSGVYVDNPKDKYSTTGPWIEGVGLEKWVLSGGINFSVGQRQLISLCRALLWQRKIVILDEATANVDSNTDRIMQAVIRNKFSDCTVLTIAHRLNTIMDSDRILVMDKGQIAEFDSPKNLLENKSSHFSQLVESMNASNGK</sequence>
<keyword evidence="8 10" id="KW-1133">Transmembrane helix</keyword>
<dbReference type="InterPro" id="IPR027417">
    <property type="entry name" value="P-loop_NTPase"/>
</dbReference>
<dbReference type="InterPro" id="IPR003439">
    <property type="entry name" value="ABC_transporter-like_ATP-bd"/>
</dbReference>
<dbReference type="OrthoDB" id="6500128at2759"/>
<dbReference type="InterPro" id="IPR036640">
    <property type="entry name" value="ABC1_TM_sf"/>
</dbReference>
<dbReference type="GO" id="GO:0140359">
    <property type="term" value="F:ABC-type transporter activity"/>
    <property type="evidence" value="ECO:0007669"/>
    <property type="project" value="InterPro"/>
</dbReference>
<dbReference type="Gene3D" id="1.20.1560.10">
    <property type="entry name" value="ABC transporter type 1, transmembrane domain"/>
    <property type="match status" value="1"/>
</dbReference>
<keyword evidence="7" id="KW-0067">ATP-binding</keyword>
<dbReference type="InterPro" id="IPR011527">
    <property type="entry name" value="ABC1_TM_dom"/>
</dbReference>
<feature type="transmembrane region" description="Helical" evidence="10">
    <location>
        <begin position="616"/>
        <end position="636"/>
    </location>
</feature>
<dbReference type="SUPFAM" id="SSF90123">
    <property type="entry name" value="ABC transporter transmembrane region"/>
    <property type="match status" value="1"/>
</dbReference>
<feature type="transmembrane region" description="Helical" evidence="10">
    <location>
        <begin position="120"/>
        <end position="139"/>
    </location>
</feature>
<feature type="transmembrane region" description="Helical" evidence="10">
    <location>
        <begin position="205"/>
        <end position="226"/>
    </location>
</feature>
<evidence type="ECO:0000256" key="6">
    <source>
        <dbReference type="ARBA" id="ARBA00022741"/>
    </source>
</evidence>
<comment type="caution">
    <text evidence="12">The sequence shown here is derived from an EMBL/GenBank/DDBJ whole genome shotgun (WGS) entry which is preliminary data.</text>
</comment>
<dbReference type="PROSITE" id="PS50893">
    <property type="entry name" value="ABC_TRANSPORTER_2"/>
    <property type="match status" value="2"/>
</dbReference>
<dbReference type="Gene3D" id="3.40.50.300">
    <property type="entry name" value="P-loop containing nucleotide triphosphate hydrolases"/>
    <property type="match status" value="2"/>
</dbReference>
<evidence type="ECO:0000256" key="4">
    <source>
        <dbReference type="ARBA" id="ARBA00022692"/>
    </source>
</evidence>
<comment type="subcellular location">
    <subcellularLocation>
        <location evidence="1">Membrane</location>
    </subcellularLocation>
</comment>
<dbReference type="SMART" id="SM00382">
    <property type="entry name" value="AAA"/>
    <property type="match status" value="2"/>
</dbReference>
<dbReference type="GO" id="GO:0005524">
    <property type="term" value="F:ATP binding"/>
    <property type="evidence" value="ECO:0007669"/>
    <property type="project" value="UniProtKB-KW"/>
</dbReference>
<feature type="domain" description="ABC transporter" evidence="11">
    <location>
        <begin position="297"/>
        <end position="527"/>
    </location>
</feature>
<dbReference type="PROSITE" id="PS00211">
    <property type="entry name" value="ABC_TRANSPORTER_1"/>
    <property type="match status" value="1"/>
</dbReference>
<accession>A0A9W8LNQ4</accession>
<evidence type="ECO:0000313" key="12">
    <source>
        <dbReference type="EMBL" id="KAJ2788086.1"/>
    </source>
</evidence>
<organism evidence="12 13">
    <name type="scientific">Coemansia interrupta</name>
    <dbReference type="NCBI Taxonomy" id="1126814"/>
    <lineage>
        <taxon>Eukaryota</taxon>
        <taxon>Fungi</taxon>
        <taxon>Fungi incertae sedis</taxon>
        <taxon>Zoopagomycota</taxon>
        <taxon>Kickxellomycotina</taxon>
        <taxon>Kickxellomycetes</taxon>
        <taxon>Kickxellales</taxon>
        <taxon>Kickxellaceae</taxon>
        <taxon>Coemansia</taxon>
    </lineage>
</organism>
<reference evidence="12" key="1">
    <citation type="submission" date="2022-07" db="EMBL/GenBank/DDBJ databases">
        <title>Phylogenomic reconstructions and comparative analyses of Kickxellomycotina fungi.</title>
        <authorList>
            <person name="Reynolds N.K."/>
            <person name="Stajich J.E."/>
            <person name="Barry K."/>
            <person name="Grigoriev I.V."/>
            <person name="Crous P."/>
            <person name="Smith M.E."/>
        </authorList>
    </citation>
    <scope>NUCLEOTIDE SEQUENCE</scope>
    <source>
        <strain evidence="12">BCRC 34489</strain>
    </source>
</reference>
<dbReference type="Pfam" id="PF00005">
    <property type="entry name" value="ABC_tran"/>
    <property type="match status" value="2"/>
</dbReference>
<feature type="domain" description="ABC transporter" evidence="11">
    <location>
        <begin position="807"/>
        <end position="1061"/>
    </location>
</feature>
<dbReference type="FunFam" id="3.40.50.300:FF:000610">
    <property type="entry name" value="Multidrug resistance-associated ABC transporter"/>
    <property type="match status" value="1"/>
</dbReference>
<proteinExistence type="inferred from homology"/>
<dbReference type="AlphaFoldDB" id="A0A9W8LNQ4"/>
<dbReference type="PANTHER" id="PTHR24223">
    <property type="entry name" value="ATP-BINDING CASSETTE SUB-FAMILY C"/>
    <property type="match status" value="1"/>
</dbReference>
<dbReference type="Proteomes" id="UP001140172">
    <property type="component" value="Unassembled WGS sequence"/>
</dbReference>
<dbReference type="InterPro" id="IPR050173">
    <property type="entry name" value="ABC_transporter_C-like"/>
</dbReference>
<dbReference type="EMBL" id="JANBUM010000004">
    <property type="protein sequence ID" value="KAJ2788086.1"/>
    <property type="molecule type" value="Genomic_DNA"/>
</dbReference>
<dbReference type="InterPro" id="IPR017871">
    <property type="entry name" value="ABC_transporter-like_CS"/>
</dbReference>
<keyword evidence="6" id="KW-0547">Nucleotide-binding</keyword>
<name>A0A9W8LNQ4_9FUNG</name>
<keyword evidence="13" id="KW-1185">Reference proteome</keyword>
<gene>
    <name evidence="12" type="primary">ABCC2_1</name>
    <name evidence="12" type="ORF">GGI15_000107</name>
</gene>
<evidence type="ECO:0000256" key="1">
    <source>
        <dbReference type="ARBA" id="ARBA00004370"/>
    </source>
</evidence>
<feature type="transmembrane region" description="Helical" evidence="10">
    <location>
        <begin position="94"/>
        <end position="114"/>
    </location>
</feature>
<dbReference type="GO" id="GO:0016020">
    <property type="term" value="C:membrane"/>
    <property type="evidence" value="ECO:0007669"/>
    <property type="project" value="UniProtKB-SubCell"/>
</dbReference>
<keyword evidence="9 10" id="KW-0472">Membrane</keyword>
<evidence type="ECO:0000259" key="11">
    <source>
        <dbReference type="PROSITE" id="PS50893"/>
    </source>
</evidence>
<keyword evidence="5" id="KW-0677">Repeat</keyword>
<evidence type="ECO:0000256" key="8">
    <source>
        <dbReference type="ARBA" id="ARBA00022989"/>
    </source>
</evidence>
<evidence type="ECO:0000256" key="9">
    <source>
        <dbReference type="ARBA" id="ARBA00023136"/>
    </source>
</evidence>
<dbReference type="GO" id="GO:0016887">
    <property type="term" value="F:ATP hydrolysis activity"/>
    <property type="evidence" value="ECO:0007669"/>
    <property type="project" value="InterPro"/>
</dbReference>
<feature type="transmembrane region" description="Helical" evidence="10">
    <location>
        <begin position="238"/>
        <end position="259"/>
    </location>
</feature>
<comment type="similarity">
    <text evidence="2">Belongs to the ABC transporter superfamily. ABCC family. Conjugate transporter (TC 3.A.1.208) subfamily.</text>
</comment>
<dbReference type="Pfam" id="PF00664">
    <property type="entry name" value="ABC_membrane"/>
    <property type="match status" value="1"/>
</dbReference>
<keyword evidence="4 10" id="KW-0812">Transmembrane</keyword>
<evidence type="ECO:0000256" key="3">
    <source>
        <dbReference type="ARBA" id="ARBA00022448"/>
    </source>
</evidence>
<keyword evidence="3" id="KW-0813">Transport</keyword>
<dbReference type="SUPFAM" id="SSF52540">
    <property type="entry name" value="P-loop containing nucleoside triphosphate hydrolases"/>
    <property type="match status" value="2"/>
</dbReference>
<evidence type="ECO:0000313" key="13">
    <source>
        <dbReference type="Proteomes" id="UP001140172"/>
    </source>
</evidence>
<feature type="transmembrane region" description="Helical" evidence="10">
    <location>
        <begin position="27"/>
        <end position="48"/>
    </location>
</feature>